<dbReference type="InterPro" id="IPR013783">
    <property type="entry name" value="Ig-like_fold"/>
</dbReference>
<evidence type="ECO:0000259" key="6">
    <source>
        <dbReference type="SMART" id="SM00406"/>
    </source>
</evidence>
<dbReference type="Gene3D" id="2.60.40.10">
    <property type="entry name" value="Immunoglobulins"/>
    <property type="match status" value="1"/>
</dbReference>
<dbReference type="InterPro" id="IPR013106">
    <property type="entry name" value="Ig_V-set"/>
</dbReference>
<evidence type="ECO:0000256" key="3">
    <source>
        <dbReference type="ARBA" id="ARBA00023170"/>
    </source>
</evidence>
<dbReference type="SMART" id="SM00406">
    <property type="entry name" value="IGv"/>
    <property type="match status" value="1"/>
</dbReference>
<keyword evidence="1" id="KW-0732">Signal</keyword>
<dbReference type="Pfam" id="PF07686">
    <property type="entry name" value="V-set"/>
    <property type="match status" value="1"/>
</dbReference>
<sequence length="208" mass="24221">MELSSSGQAPPSQTRLRSEEDYTETSQSSSLWLELTVPQHDSSVRLTVDGNSVAECRTQKTLCCNQKQRRWQQKTRQSHWTVTTHQHTDTDVNIFWYKQDGTSRPQFILSRFTFGQGKTEDEFKERFSSTLNPTMKSVPLKIQELQLSDSAVYYYCALRPTLEWADRKNVNFDLAIWEDNGEQGLYQHPMGLEEEDEVIQAEELDWTV</sequence>
<keyword evidence="8" id="KW-1185">Reference proteome</keyword>
<dbReference type="Proteomes" id="UP000324091">
    <property type="component" value="Unassembled WGS sequence"/>
</dbReference>
<dbReference type="AlphaFoldDB" id="A0A5C6MLA6"/>
<proteinExistence type="predicted"/>
<dbReference type="InterPro" id="IPR036179">
    <property type="entry name" value="Ig-like_dom_sf"/>
</dbReference>
<evidence type="ECO:0000256" key="4">
    <source>
        <dbReference type="ARBA" id="ARBA00023319"/>
    </source>
</evidence>
<gene>
    <name evidence="7" type="ORF">D4764_0167720</name>
</gene>
<dbReference type="PANTHER" id="PTHR19367">
    <property type="entry name" value="T-CELL RECEPTOR ALPHA CHAIN V REGION"/>
    <property type="match status" value="1"/>
</dbReference>
<dbReference type="EMBL" id="RHFK02000392">
    <property type="protein sequence ID" value="TWW54137.1"/>
    <property type="molecule type" value="Genomic_DNA"/>
</dbReference>
<dbReference type="SUPFAM" id="SSF48726">
    <property type="entry name" value="Immunoglobulin"/>
    <property type="match status" value="1"/>
</dbReference>
<evidence type="ECO:0000313" key="7">
    <source>
        <dbReference type="EMBL" id="TWW54137.1"/>
    </source>
</evidence>
<keyword evidence="2" id="KW-1064">Adaptive immunity</keyword>
<evidence type="ECO:0000256" key="1">
    <source>
        <dbReference type="ARBA" id="ARBA00022729"/>
    </source>
</evidence>
<name>A0A5C6MLA6_9TELE</name>
<keyword evidence="2" id="KW-0391">Immunity</keyword>
<evidence type="ECO:0000313" key="8">
    <source>
        <dbReference type="Proteomes" id="UP000324091"/>
    </source>
</evidence>
<reference evidence="7 8" key="1">
    <citation type="submission" date="2019-04" db="EMBL/GenBank/DDBJ databases">
        <title>Chromosome genome assembly for Takifugu flavidus.</title>
        <authorList>
            <person name="Xiao S."/>
        </authorList>
    </citation>
    <scope>NUCLEOTIDE SEQUENCE [LARGE SCALE GENOMIC DNA]</scope>
    <source>
        <strain evidence="7">HTHZ2018</strain>
        <tissue evidence="7">Muscle</tissue>
    </source>
</reference>
<evidence type="ECO:0000256" key="2">
    <source>
        <dbReference type="ARBA" id="ARBA00023130"/>
    </source>
</evidence>
<feature type="compositionally biased region" description="Polar residues" evidence="5">
    <location>
        <begin position="1"/>
        <end position="15"/>
    </location>
</feature>
<dbReference type="PANTHER" id="PTHR19367:SF18">
    <property type="entry name" value="T CELL RECEPTOR ALPHA VARIABLE 16"/>
    <property type="match status" value="1"/>
</dbReference>
<dbReference type="InterPro" id="IPR051287">
    <property type="entry name" value="TCR_variable_region"/>
</dbReference>
<dbReference type="GO" id="GO:0002250">
    <property type="term" value="P:adaptive immune response"/>
    <property type="evidence" value="ECO:0007669"/>
    <property type="project" value="UniProtKB-KW"/>
</dbReference>
<comment type="caution">
    <text evidence="7">The sequence shown here is derived from an EMBL/GenBank/DDBJ whole genome shotgun (WGS) entry which is preliminary data.</text>
</comment>
<feature type="domain" description="Immunoglobulin V-set" evidence="6">
    <location>
        <begin position="81"/>
        <end position="158"/>
    </location>
</feature>
<organism evidence="7 8">
    <name type="scientific">Takifugu flavidus</name>
    <name type="common">sansaifugu</name>
    <dbReference type="NCBI Taxonomy" id="433684"/>
    <lineage>
        <taxon>Eukaryota</taxon>
        <taxon>Metazoa</taxon>
        <taxon>Chordata</taxon>
        <taxon>Craniata</taxon>
        <taxon>Vertebrata</taxon>
        <taxon>Euteleostomi</taxon>
        <taxon>Actinopterygii</taxon>
        <taxon>Neopterygii</taxon>
        <taxon>Teleostei</taxon>
        <taxon>Neoteleostei</taxon>
        <taxon>Acanthomorphata</taxon>
        <taxon>Eupercaria</taxon>
        <taxon>Tetraodontiformes</taxon>
        <taxon>Tetradontoidea</taxon>
        <taxon>Tetraodontidae</taxon>
        <taxon>Takifugu</taxon>
    </lineage>
</organism>
<keyword evidence="4" id="KW-0393">Immunoglobulin domain</keyword>
<feature type="region of interest" description="Disordered" evidence="5">
    <location>
        <begin position="1"/>
        <end position="25"/>
    </location>
</feature>
<accession>A0A5C6MLA6</accession>
<keyword evidence="3" id="KW-0675">Receptor</keyword>
<protein>
    <recommendedName>
        <fullName evidence="6">Immunoglobulin V-set domain-containing protein</fullName>
    </recommendedName>
</protein>
<evidence type="ECO:0000256" key="5">
    <source>
        <dbReference type="SAM" id="MobiDB-lite"/>
    </source>
</evidence>